<dbReference type="PANTHER" id="PTHR43065:SF46">
    <property type="entry name" value="C4-DICARBOXYLATE TRANSPORT SENSOR PROTEIN DCTB"/>
    <property type="match status" value="1"/>
</dbReference>
<evidence type="ECO:0000259" key="17">
    <source>
        <dbReference type="PROSITE" id="PS50110"/>
    </source>
</evidence>
<comment type="catalytic activity">
    <reaction evidence="1">
        <text>ATP + protein L-histidine = ADP + protein N-phospho-L-histidine.</text>
        <dbReference type="EC" id="2.7.13.3"/>
    </reaction>
</comment>
<dbReference type="Pfam" id="PF00989">
    <property type="entry name" value="PAS"/>
    <property type="match status" value="1"/>
</dbReference>
<feature type="domain" description="Response regulatory" evidence="17">
    <location>
        <begin position="752"/>
        <end position="867"/>
    </location>
</feature>
<dbReference type="Pfam" id="PF02743">
    <property type="entry name" value="dCache_1"/>
    <property type="match status" value="1"/>
</dbReference>
<dbReference type="STRING" id="1121416.SAMN02745220_02171"/>
<dbReference type="CDD" id="cd18773">
    <property type="entry name" value="PDC1_HK_sensor"/>
    <property type="match status" value="1"/>
</dbReference>
<dbReference type="Proteomes" id="UP000184603">
    <property type="component" value="Unassembled WGS sequence"/>
</dbReference>
<evidence type="ECO:0000256" key="8">
    <source>
        <dbReference type="ARBA" id="ARBA00022741"/>
    </source>
</evidence>
<evidence type="ECO:0000256" key="7">
    <source>
        <dbReference type="ARBA" id="ARBA00022692"/>
    </source>
</evidence>
<dbReference type="Pfam" id="PF00512">
    <property type="entry name" value="HisKA"/>
    <property type="match status" value="1"/>
</dbReference>
<evidence type="ECO:0000256" key="5">
    <source>
        <dbReference type="ARBA" id="ARBA00022553"/>
    </source>
</evidence>
<dbReference type="InterPro" id="IPR011006">
    <property type="entry name" value="CheY-like_superfamily"/>
</dbReference>
<keyword evidence="6" id="KW-0808">Transferase</keyword>
<dbReference type="Gene3D" id="3.30.565.10">
    <property type="entry name" value="Histidine kinase-like ATPase, C-terminal domain"/>
    <property type="match status" value="1"/>
</dbReference>
<dbReference type="Pfam" id="PF00672">
    <property type="entry name" value="HAMP"/>
    <property type="match status" value="1"/>
</dbReference>
<dbReference type="GO" id="GO:0005524">
    <property type="term" value="F:ATP binding"/>
    <property type="evidence" value="ECO:0007669"/>
    <property type="project" value="UniProtKB-KW"/>
</dbReference>
<reference evidence="21 22" key="1">
    <citation type="submission" date="2016-12" db="EMBL/GenBank/DDBJ databases">
        <authorList>
            <person name="Song W.-J."/>
            <person name="Kurnit D.M."/>
        </authorList>
    </citation>
    <scope>NUCLEOTIDE SEQUENCE [LARGE SCALE GENOMIC DNA]</scope>
    <source>
        <strain evidence="21 22">DSM 18488</strain>
    </source>
</reference>
<dbReference type="GO" id="GO:0000155">
    <property type="term" value="F:phosphorelay sensor kinase activity"/>
    <property type="evidence" value="ECO:0007669"/>
    <property type="project" value="InterPro"/>
</dbReference>
<dbReference type="InterPro" id="IPR000700">
    <property type="entry name" value="PAS-assoc_C"/>
</dbReference>
<dbReference type="CDD" id="cd00130">
    <property type="entry name" value="PAS"/>
    <property type="match status" value="1"/>
</dbReference>
<dbReference type="Gene3D" id="6.10.340.10">
    <property type="match status" value="1"/>
</dbReference>
<dbReference type="Pfam" id="PF02518">
    <property type="entry name" value="HATPase_c"/>
    <property type="match status" value="1"/>
</dbReference>
<comment type="subcellular location">
    <subcellularLocation>
        <location evidence="2">Cell membrane</location>
        <topology evidence="2">Multi-pass membrane protein</topology>
    </subcellularLocation>
</comment>
<dbReference type="CDD" id="cd00156">
    <property type="entry name" value="REC"/>
    <property type="match status" value="1"/>
</dbReference>
<dbReference type="SUPFAM" id="SSF55874">
    <property type="entry name" value="ATPase domain of HSP90 chaperone/DNA topoisomerase II/histidine kinase"/>
    <property type="match status" value="1"/>
</dbReference>
<name>A0A1M7Y6F2_9BACT</name>
<dbReference type="SMART" id="SM00304">
    <property type="entry name" value="HAMP"/>
    <property type="match status" value="1"/>
</dbReference>
<keyword evidence="7 15" id="KW-0812">Transmembrane</keyword>
<dbReference type="AlphaFoldDB" id="A0A1M7Y6F2"/>
<feature type="domain" description="PAS" evidence="18">
    <location>
        <begin position="359"/>
        <end position="429"/>
    </location>
</feature>
<dbReference type="SUPFAM" id="SSF47384">
    <property type="entry name" value="Homodimeric domain of signal transducing histidine kinase"/>
    <property type="match status" value="1"/>
</dbReference>
<dbReference type="InterPro" id="IPR036890">
    <property type="entry name" value="HATPase_C_sf"/>
</dbReference>
<dbReference type="PROSITE" id="PS50112">
    <property type="entry name" value="PAS"/>
    <property type="match status" value="1"/>
</dbReference>
<gene>
    <name evidence="21" type="ORF">SAMN02745220_02171</name>
</gene>
<keyword evidence="11 15" id="KW-1133">Transmembrane helix</keyword>
<dbReference type="CDD" id="cd06225">
    <property type="entry name" value="HAMP"/>
    <property type="match status" value="1"/>
</dbReference>
<evidence type="ECO:0000256" key="14">
    <source>
        <dbReference type="PROSITE-ProRule" id="PRU00169"/>
    </source>
</evidence>
<dbReference type="InterPro" id="IPR004358">
    <property type="entry name" value="Sig_transdc_His_kin-like_C"/>
</dbReference>
<evidence type="ECO:0000259" key="16">
    <source>
        <dbReference type="PROSITE" id="PS50109"/>
    </source>
</evidence>
<dbReference type="PROSITE" id="PS50110">
    <property type="entry name" value="RESPONSE_REGULATORY"/>
    <property type="match status" value="1"/>
</dbReference>
<evidence type="ECO:0000256" key="3">
    <source>
        <dbReference type="ARBA" id="ARBA00012438"/>
    </source>
</evidence>
<evidence type="ECO:0000256" key="15">
    <source>
        <dbReference type="SAM" id="Phobius"/>
    </source>
</evidence>
<keyword evidence="5 14" id="KW-0597">Phosphoprotein</keyword>
<feature type="modified residue" description="4-aspartylphosphate" evidence="14">
    <location>
        <position position="801"/>
    </location>
</feature>
<keyword evidence="8" id="KW-0547">Nucleotide-binding</keyword>
<feature type="domain" description="HAMP" evidence="20">
    <location>
        <begin position="302"/>
        <end position="354"/>
    </location>
</feature>
<dbReference type="PANTHER" id="PTHR43065">
    <property type="entry name" value="SENSOR HISTIDINE KINASE"/>
    <property type="match status" value="1"/>
</dbReference>
<dbReference type="InterPro" id="IPR003594">
    <property type="entry name" value="HATPase_dom"/>
</dbReference>
<dbReference type="NCBIfam" id="TIGR00229">
    <property type="entry name" value="sensory_box"/>
    <property type="match status" value="1"/>
</dbReference>
<dbReference type="InterPro" id="IPR001789">
    <property type="entry name" value="Sig_transdc_resp-reg_receiver"/>
</dbReference>
<evidence type="ECO:0000313" key="22">
    <source>
        <dbReference type="Proteomes" id="UP000184603"/>
    </source>
</evidence>
<dbReference type="InterPro" id="IPR035965">
    <property type="entry name" value="PAS-like_dom_sf"/>
</dbReference>
<evidence type="ECO:0000259" key="19">
    <source>
        <dbReference type="PROSITE" id="PS50113"/>
    </source>
</evidence>
<dbReference type="SUPFAM" id="SSF52172">
    <property type="entry name" value="CheY-like"/>
    <property type="match status" value="1"/>
</dbReference>
<evidence type="ECO:0000256" key="13">
    <source>
        <dbReference type="ARBA" id="ARBA00023136"/>
    </source>
</evidence>
<dbReference type="SMART" id="SM00448">
    <property type="entry name" value="REC"/>
    <property type="match status" value="1"/>
</dbReference>
<dbReference type="InterPro" id="IPR013767">
    <property type="entry name" value="PAS_fold"/>
</dbReference>
<evidence type="ECO:0000256" key="4">
    <source>
        <dbReference type="ARBA" id="ARBA00022475"/>
    </source>
</evidence>
<keyword evidence="12" id="KW-0902">Two-component regulatory system</keyword>
<sequence>MKKTHTLRQSLITSHILVSLIPLCFIALFILLFIIRNANEDFRVRIDLLSKGIRGQIELFMDQPLTSLNTIGSMLSDSKSASEDNITRILNTHIRESLYFESIYLLNPIGEVINAGLPVERELSRPDLIGINLVHKREFQAVRVTGRPQWSDTFLSLVSGKISLTLYVPSGKNVLAADINLTTLAQFIDRLSSDTVVTMVIDSNGAIIFHPNPDLVKRSIMLNDIDLVSAALAGEERVGHFTLQGKSFLGSTSIIEQTGWVSLIAEPTEKFSSFLIIPLLIIGSGICAAVGLSLVLAVLRAQKLSRPLTEITAKSSIIAQGDYTNPVPPNNFSELQQLADSINQMATAIQKREAELRDKELNYRELVENTSNLVLRLDRNFIISYANHTIQRLTGTPIANAIGMYFRIFIVADDWPTLEKSIRSWVEDRIESNDAECRIRNQDGETSHLLLSFNLHYSDEGSLTDLNIIGHDITVRYEIEQQQKELEMKRQQSHKMELLGLMAGGVAHDLNNILAGIINYPELLLLDLDKDNPLRRPLITIQKSGERAAAVVADLLTVARGSAAVHEPTDLNHLVNNYFTTPEFQKLQDSHPDIELTFTPCPDIWLCNCSPIHIEKTIMNLVMNAFEAIKTQGRVEVTTANIAAEKLADIAANQPPGKYVAMTVRDTGKGISEADQKRIFEPFFSKKGLGRSGTGLGLTVAWNSVREHGGTIAVNSNSSGTQFTVLLPALNEASVSQKQPEEAAHLRGNGEHILVVDDEESLREIACNMLRLLDYKTSSVKSGEEALTFLRNTPVDLVLLDMQMDPGMNGRETYSRIKKDNPLQKALIATGYSTSKDVEATLREGAGAFIKKPYSLLSLGQAVHKVLQRDM</sequence>
<dbReference type="InterPro" id="IPR003660">
    <property type="entry name" value="HAMP_dom"/>
</dbReference>
<evidence type="ECO:0000259" key="18">
    <source>
        <dbReference type="PROSITE" id="PS50112"/>
    </source>
</evidence>
<dbReference type="RefSeq" id="WP_073613471.1">
    <property type="nucleotide sequence ID" value="NZ_FRFE01000009.1"/>
</dbReference>
<dbReference type="SUPFAM" id="SSF55785">
    <property type="entry name" value="PYP-like sensor domain (PAS domain)"/>
    <property type="match status" value="1"/>
</dbReference>
<dbReference type="CDD" id="cd00082">
    <property type="entry name" value="HisKA"/>
    <property type="match status" value="1"/>
</dbReference>
<dbReference type="EC" id="2.7.13.3" evidence="3"/>
<dbReference type="InterPro" id="IPR003661">
    <property type="entry name" value="HisK_dim/P_dom"/>
</dbReference>
<evidence type="ECO:0000256" key="9">
    <source>
        <dbReference type="ARBA" id="ARBA00022777"/>
    </source>
</evidence>
<keyword evidence="13 15" id="KW-0472">Membrane</keyword>
<dbReference type="PROSITE" id="PS50113">
    <property type="entry name" value="PAC"/>
    <property type="match status" value="1"/>
</dbReference>
<dbReference type="OrthoDB" id="5409084at2"/>
<accession>A0A1M7Y6F2</accession>
<keyword evidence="9" id="KW-0418">Kinase</keyword>
<dbReference type="SMART" id="SM00387">
    <property type="entry name" value="HATPase_c"/>
    <property type="match status" value="1"/>
</dbReference>
<protein>
    <recommendedName>
        <fullName evidence="3">histidine kinase</fullName>
        <ecNumber evidence="3">2.7.13.3</ecNumber>
    </recommendedName>
</protein>
<feature type="domain" description="Histidine kinase" evidence="16">
    <location>
        <begin position="505"/>
        <end position="731"/>
    </location>
</feature>
<keyword evidence="10" id="KW-0067">ATP-binding</keyword>
<dbReference type="Gene3D" id="1.10.287.130">
    <property type="match status" value="1"/>
</dbReference>
<evidence type="ECO:0000256" key="2">
    <source>
        <dbReference type="ARBA" id="ARBA00004651"/>
    </source>
</evidence>
<dbReference type="InterPro" id="IPR036097">
    <property type="entry name" value="HisK_dim/P_sf"/>
</dbReference>
<evidence type="ECO:0000256" key="11">
    <source>
        <dbReference type="ARBA" id="ARBA00022989"/>
    </source>
</evidence>
<keyword evidence="22" id="KW-1185">Reference proteome</keyword>
<evidence type="ECO:0000256" key="12">
    <source>
        <dbReference type="ARBA" id="ARBA00023012"/>
    </source>
</evidence>
<dbReference type="GO" id="GO:0005886">
    <property type="term" value="C:plasma membrane"/>
    <property type="evidence" value="ECO:0007669"/>
    <property type="project" value="UniProtKB-SubCell"/>
</dbReference>
<feature type="domain" description="PAC" evidence="19">
    <location>
        <begin position="433"/>
        <end position="485"/>
    </location>
</feature>
<dbReference type="Pfam" id="PF00072">
    <property type="entry name" value="Response_reg"/>
    <property type="match status" value="1"/>
</dbReference>
<dbReference type="PROSITE" id="PS50109">
    <property type="entry name" value="HIS_KIN"/>
    <property type="match status" value="1"/>
</dbReference>
<feature type="transmembrane region" description="Helical" evidence="15">
    <location>
        <begin position="12"/>
        <end position="35"/>
    </location>
</feature>
<dbReference type="PROSITE" id="PS50885">
    <property type="entry name" value="HAMP"/>
    <property type="match status" value="1"/>
</dbReference>
<proteinExistence type="predicted"/>
<evidence type="ECO:0000313" key="21">
    <source>
        <dbReference type="EMBL" id="SHO48171.1"/>
    </source>
</evidence>
<dbReference type="InterPro" id="IPR005467">
    <property type="entry name" value="His_kinase_dom"/>
</dbReference>
<organism evidence="21 22">
    <name type="scientific">Desulfopila aestuarii DSM 18488</name>
    <dbReference type="NCBI Taxonomy" id="1121416"/>
    <lineage>
        <taxon>Bacteria</taxon>
        <taxon>Pseudomonadati</taxon>
        <taxon>Thermodesulfobacteriota</taxon>
        <taxon>Desulfobulbia</taxon>
        <taxon>Desulfobulbales</taxon>
        <taxon>Desulfocapsaceae</taxon>
        <taxon>Desulfopila</taxon>
    </lineage>
</organism>
<feature type="transmembrane region" description="Helical" evidence="15">
    <location>
        <begin position="274"/>
        <end position="299"/>
    </location>
</feature>
<evidence type="ECO:0000256" key="6">
    <source>
        <dbReference type="ARBA" id="ARBA00022679"/>
    </source>
</evidence>
<dbReference type="Gene3D" id="3.40.50.2300">
    <property type="match status" value="1"/>
</dbReference>
<dbReference type="SMART" id="SM00091">
    <property type="entry name" value="PAS"/>
    <property type="match status" value="1"/>
</dbReference>
<evidence type="ECO:0000256" key="10">
    <source>
        <dbReference type="ARBA" id="ARBA00022840"/>
    </source>
</evidence>
<dbReference type="Gene3D" id="3.30.450.20">
    <property type="entry name" value="PAS domain"/>
    <property type="match status" value="2"/>
</dbReference>
<dbReference type="SMART" id="SM00388">
    <property type="entry name" value="HisKA"/>
    <property type="match status" value="1"/>
</dbReference>
<dbReference type="InterPro" id="IPR000014">
    <property type="entry name" value="PAS"/>
</dbReference>
<keyword evidence="4" id="KW-1003">Cell membrane</keyword>
<dbReference type="InterPro" id="IPR033479">
    <property type="entry name" value="dCache_1"/>
</dbReference>
<evidence type="ECO:0000256" key="1">
    <source>
        <dbReference type="ARBA" id="ARBA00000085"/>
    </source>
</evidence>
<dbReference type="PRINTS" id="PR00344">
    <property type="entry name" value="BCTRLSENSOR"/>
</dbReference>
<dbReference type="SUPFAM" id="SSF158472">
    <property type="entry name" value="HAMP domain-like"/>
    <property type="match status" value="1"/>
</dbReference>
<dbReference type="EMBL" id="FRFE01000009">
    <property type="protein sequence ID" value="SHO48171.1"/>
    <property type="molecule type" value="Genomic_DNA"/>
</dbReference>
<dbReference type="CDD" id="cd12912">
    <property type="entry name" value="PDC2_MCP_like"/>
    <property type="match status" value="1"/>
</dbReference>
<evidence type="ECO:0000259" key="20">
    <source>
        <dbReference type="PROSITE" id="PS50885"/>
    </source>
</evidence>
<dbReference type="GO" id="GO:0006355">
    <property type="term" value="P:regulation of DNA-templated transcription"/>
    <property type="evidence" value="ECO:0007669"/>
    <property type="project" value="InterPro"/>
</dbReference>